<feature type="compositionally biased region" description="Polar residues" evidence="5">
    <location>
        <begin position="62"/>
        <end position="84"/>
    </location>
</feature>
<evidence type="ECO:0000256" key="1">
    <source>
        <dbReference type="ARBA" id="ARBA00022723"/>
    </source>
</evidence>
<feature type="compositionally biased region" description="Polar residues" evidence="5">
    <location>
        <begin position="28"/>
        <end position="54"/>
    </location>
</feature>
<dbReference type="EMBL" id="JAUEPP010000006">
    <property type="protein sequence ID" value="KAK3340932.1"/>
    <property type="molecule type" value="Genomic_DNA"/>
</dbReference>
<keyword evidence="8" id="KW-1185">Reference proteome</keyword>
<keyword evidence="3" id="KW-0862">Zinc</keyword>
<dbReference type="PROSITE" id="PS50178">
    <property type="entry name" value="ZF_FYVE"/>
    <property type="match status" value="1"/>
</dbReference>
<keyword evidence="2 4" id="KW-0863">Zinc-finger</keyword>
<evidence type="ECO:0000256" key="5">
    <source>
        <dbReference type="SAM" id="MobiDB-lite"/>
    </source>
</evidence>
<feature type="compositionally biased region" description="Polar residues" evidence="5">
    <location>
        <begin position="99"/>
        <end position="109"/>
    </location>
</feature>
<name>A0AAE0JBF2_9PEZI</name>
<evidence type="ECO:0000313" key="8">
    <source>
        <dbReference type="Proteomes" id="UP001278500"/>
    </source>
</evidence>
<evidence type="ECO:0000256" key="2">
    <source>
        <dbReference type="ARBA" id="ARBA00022771"/>
    </source>
</evidence>
<dbReference type="AlphaFoldDB" id="A0AAE0JBF2"/>
<dbReference type="InterPro" id="IPR013083">
    <property type="entry name" value="Znf_RING/FYVE/PHD"/>
</dbReference>
<dbReference type="Pfam" id="PF01363">
    <property type="entry name" value="FYVE"/>
    <property type="match status" value="1"/>
</dbReference>
<organism evidence="7 8">
    <name type="scientific">Neurospora tetraspora</name>
    <dbReference type="NCBI Taxonomy" id="94610"/>
    <lineage>
        <taxon>Eukaryota</taxon>
        <taxon>Fungi</taxon>
        <taxon>Dikarya</taxon>
        <taxon>Ascomycota</taxon>
        <taxon>Pezizomycotina</taxon>
        <taxon>Sordariomycetes</taxon>
        <taxon>Sordariomycetidae</taxon>
        <taxon>Sordariales</taxon>
        <taxon>Sordariaceae</taxon>
        <taxon>Neurospora</taxon>
    </lineage>
</organism>
<dbReference type="RefSeq" id="XP_062679874.1">
    <property type="nucleotide sequence ID" value="XM_062822813.1"/>
</dbReference>
<accession>A0AAE0JBF2</accession>
<dbReference type="InterPro" id="IPR017455">
    <property type="entry name" value="Znf_FYVE-rel"/>
</dbReference>
<evidence type="ECO:0000256" key="3">
    <source>
        <dbReference type="ARBA" id="ARBA00022833"/>
    </source>
</evidence>
<dbReference type="GO" id="GO:0008270">
    <property type="term" value="F:zinc ion binding"/>
    <property type="evidence" value="ECO:0007669"/>
    <property type="project" value="UniProtKB-KW"/>
</dbReference>
<dbReference type="PANTHER" id="PTHR39490">
    <property type="entry name" value="ARRESTIN DOMAIN-CONTAINING PROTEIN D"/>
    <property type="match status" value="1"/>
</dbReference>
<dbReference type="SUPFAM" id="SSF57903">
    <property type="entry name" value="FYVE/PHD zinc finger"/>
    <property type="match status" value="1"/>
</dbReference>
<feature type="compositionally biased region" description="Low complexity" evidence="5">
    <location>
        <begin position="10"/>
        <end position="21"/>
    </location>
</feature>
<dbReference type="InterPro" id="IPR000306">
    <property type="entry name" value="Znf_FYVE"/>
</dbReference>
<evidence type="ECO:0000259" key="6">
    <source>
        <dbReference type="PROSITE" id="PS50178"/>
    </source>
</evidence>
<feature type="compositionally biased region" description="Basic and acidic residues" evidence="5">
    <location>
        <begin position="110"/>
        <end position="122"/>
    </location>
</feature>
<dbReference type="GeneID" id="87859967"/>
<dbReference type="SMART" id="SM00064">
    <property type="entry name" value="FYVE"/>
    <property type="match status" value="1"/>
</dbReference>
<dbReference type="InterPro" id="IPR052113">
    <property type="entry name" value="FYVE-type_Zinc_Finger"/>
</dbReference>
<dbReference type="Gene3D" id="3.30.40.10">
    <property type="entry name" value="Zinc/RING finger domain, C3HC4 (zinc finger)"/>
    <property type="match status" value="1"/>
</dbReference>
<reference evidence="7" key="1">
    <citation type="journal article" date="2023" name="Mol. Phylogenet. Evol.">
        <title>Genome-scale phylogeny and comparative genomics of the fungal order Sordariales.</title>
        <authorList>
            <person name="Hensen N."/>
            <person name="Bonometti L."/>
            <person name="Westerberg I."/>
            <person name="Brannstrom I.O."/>
            <person name="Guillou S."/>
            <person name="Cros-Aarteil S."/>
            <person name="Calhoun S."/>
            <person name="Haridas S."/>
            <person name="Kuo A."/>
            <person name="Mondo S."/>
            <person name="Pangilinan J."/>
            <person name="Riley R."/>
            <person name="LaButti K."/>
            <person name="Andreopoulos B."/>
            <person name="Lipzen A."/>
            <person name="Chen C."/>
            <person name="Yan M."/>
            <person name="Daum C."/>
            <person name="Ng V."/>
            <person name="Clum A."/>
            <person name="Steindorff A."/>
            <person name="Ohm R.A."/>
            <person name="Martin F."/>
            <person name="Silar P."/>
            <person name="Natvig D.O."/>
            <person name="Lalanne C."/>
            <person name="Gautier V."/>
            <person name="Ament-Velasquez S.L."/>
            <person name="Kruys A."/>
            <person name="Hutchinson M.I."/>
            <person name="Powell A.J."/>
            <person name="Barry K."/>
            <person name="Miller A.N."/>
            <person name="Grigoriev I.V."/>
            <person name="Debuchy R."/>
            <person name="Gladieux P."/>
            <person name="Hiltunen Thoren M."/>
            <person name="Johannesson H."/>
        </authorList>
    </citation>
    <scope>NUCLEOTIDE SEQUENCE</scope>
    <source>
        <strain evidence="7">CBS 560.94</strain>
    </source>
</reference>
<evidence type="ECO:0000256" key="4">
    <source>
        <dbReference type="PROSITE-ProRule" id="PRU00091"/>
    </source>
</evidence>
<feature type="domain" description="FYVE-type" evidence="6">
    <location>
        <begin position="186"/>
        <end position="241"/>
    </location>
</feature>
<dbReference type="Proteomes" id="UP001278500">
    <property type="component" value="Unassembled WGS sequence"/>
</dbReference>
<dbReference type="InterPro" id="IPR011011">
    <property type="entry name" value="Znf_FYVE_PHD"/>
</dbReference>
<evidence type="ECO:0000313" key="7">
    <source>
        <dbReference type="EMBL" id="KAK3340932.1"/>
    </source>
</evidence>
<dbReference type="CDD" id="cd15760">
    <property type="entry name" value="FYVE_scVPS27p_like"/>
    <property type="match status" value="1"/>
</dbReference>
<feature type="compositionally biased region" description="Low complexity" evidence="5">
    <location>
        <begin position="247"/>
        <end position="266"/>
    </location>
</feature>
<sequence>MATEFVMPRFPNNQQQPHFQQTYRGFHNNPSMNRQQPPPQQVSTGAPYQPSAQYNGNGNGNSQQISPLSTSGNVSPTSPKTLTRQIRPLYMPAALRPNQYASKPPTSRPSSKDEEIEEERKLKPNTSYIGRGALGRLSRRNTGDSGMGMCIDPNVNLDHYPQPTGVPTRKHWKPDAESTVCDDARCKKNFNYFTRRHHCRRCGNIFCDVHSAFEIPLDQDANYNPRGTPSRACQHCYSQFKEWRSRANSQSSTSGSSISDGKTTSSEPGSPVLASPIIPTGIKMGFNLGLPSMPEVAHSVPRDWNWSTF</sequence>
<gene>
    <name evidence="7" type="ORF">B0H65DRAFT_276422</name>
</gene>
<feature type="region of interest" description="Disordered" evidence="5">
    <location>
        <begin position="247"/>
        <end position="274"/>
    </location>
</feature>
<proteinExistence type="predicted"/>
<feature type="region of interest" description="Disordered" evidence="5">
    <location>
        <begin position="1"/>
        <end position="145"/>
    </location>
</feature>
<keyword evidence="1" id="KW-0479">Metal-binding</keyword>
<dbReference type="PANTHER" id="PTHR39490:SF8">
    <property type="entry name" value="ZINC FINGER FYVE DOMAIN-CONTAINING PROTEIN 21"/>
    <property type="match status" value="1"/>
</dbReference>
<reference evidence="7" key="2">
    <citation type="submission" date="2023-06" db="EMBL/GenBank/DDBJ databases">
        <authorList>
            <consortium name="Lawrence Berkeley National Laboratory"/>
            <person name="Haridas S."/>
            <person name="Hensen N."/>
            <person name="Bonometti L."/>
            <person name="Westerberg I."/>
            <person name="Brannstrom I.O."/>
            <person name="Guillou S."/>
            <person name="Cros-Aarteil S."/>
            <person name="Calhoun S."/>
            <person name="Kuo A."/>
            <person name="Mondo S."/>
            <person name="Pangilinan J."/>
            <person name="Riley R."/>
            <person name="Labutti K."/>
            <person name="Andreopoulos B."/>
            <person name="Lipzen A."/>
            <person name="Chen C."/>
            <person name="Yanf M."/>
            <person name="Daum C."/>
            <person name="Ng V."/>
            <person name="Clum A."/>
            <person name="Steindorff A."/>
            <person name="Ohm R."/>
            <person name="Martin F."/>
            <person name="Silar P."/>
            <person name="Natvig D."/>
            <person name="Lalanne C."/>
            <person name="Gautier V."/>
            <person name="Ament-Velasquez S.L."/>
            <person name="Kruys A."/>
            <person name="Hutchinson M.I."/>
            <person name="Powell A.J."/>
            <person name="Barry K."/>
            <person name="Miller A.N."/>
            <person name="Grigoriev I.V."/>
            <person name="Debuchy R."/>
            <person name="Gladieux P."/>
            <person name="Thoren M.H."/>
            <person name="Johannesson H."/>
        </authorList>
    </citation>
    <scope>NUCLEOTIDE SEQUENCE</scope>
    <source>
        <strain evidence="7">CBS 560.94</strain>
    </source>
</reference>
<comment type="caution">
    <text evidence="7">The sequence shown here is derived from an EMBL/GenBank/DDBJ whole genome shotgun (WGS) entry which is preliminary data.</text>
</comment>
<protein>
    <recommendedName>
        <fullName evidence="6">FYVE-type domain-containing protein</fullName>
    </recommendedName>
</protein>